<evidence type="ECO:0000256" key="1">
    <source>
        <dbReference type="ARBA" id="ARBA00004236"/>
    </source>
</evidence>
<dbReference type="InterPro" id="IPR003760">
    <property type="entry name" value="PnrA-like"/>
</dbReference>
<dbReference type="GO" id="GO:0005886">
    <property type="term" value="C:plasma membrane"/>
    <property type="evidence" value="ECO:0007669"/>
    <property type="project" value="UniProtKB-SubCell"/>
</dbReference>
<accession>A0A7U3ZSZ5</accession>
<proteinExistence type="predicted"/>
<evidence type="ECO:0000313" key="7">
    <source>
        <dbReference type="EMBL" id="AEM68958.1"/>
    </source>
</evidence>
<name>A0A7U3ZSZ5_MYCPK</name>
<dbReference type="PROSITE" id="PS51257">
    <property type="entry name" value="PROKAR_LIPOPROTEIN"/>
    <property type="match status" value="1"/>
</dbReference>
<keyword evidence="5 7" id="KW-0449">Lipoprotein</keyword>
<keyword evidence="3" id="KW-0732">Signal</keyword>
<keyword evidence="4" id="KW-0472">Membrane</keyword>
<feature type="domain" description="ABC transporter substrate-binding protein PnrA-like" evidence="6">
    <location>
        <begin position="333"/>
        <end position="432"/>
    </location>
</feature>
<evidence type="ECO:0000256" key="3">
    <source>
        <dbReference type="ARBA" id="ARBA00022729"/>
    </source>
</evidence>
<dbReference type="PANTHER" id="PTHR34296:SF2">
    <property type="entry name" value="ABC TRANSPORTER GUANOSINE-BINDING PROTEIN NUPN"/>
    <property type="match status" value="1"/>
</dbReference>
<reference evidence="7 8" key="1">
    <citation type="journal article" date="2011" name="J. Bacteriol.">
        <title>Genome Sequence of Mycoplasma putrefaciens Type Strain KS1.</title>
        <authorList>
            <person name="Calcutt M.J."/>
            <person name="Foecking M.F."/>
        </authorList>
    </citation>
    <scope>NUCLEOTIDE SEQUENCE [LARGE SCALE GENOMIC DNA]</scope>
    <source>
        <strain evidence="8">ATCC 15718 / NCTC 10155 / C30 KS-1 / KS-1</strain>
    </source>
</reference>
<dbReference type="KEGG" id="mpf:MPUT_0614"/>
<evidence type="ECO:0000256" key="4">
    <source>
        <dbReference type="ARBA" id="ARBA00023136"/>
    </source>
</evidence>
<evidence type="ECO:0000256" key="5">
    <source>
        <dbReference type="ARBA" id="ARBA00023288"/>
    </source>
</evidence>
<sequence>MKKLLTTLTAIVGTSGSISTLISCKVPTFAEGVLGQKVVIVTDGGNIKDQSFNESAWEGVIKYGAQIHSNFDIKDEKEARKFNYASSIGGKTRWDAGSHSFKDQDIEFAQKNSNNFVETPDHSIDAFRTSYNTAIYKKADAILLAGFGHLNAVDYASDRMQKSGNKTVVLLDAAFQKDNIISVLFNSELAGFNAGWDAIMWANLPKMTSLNSGEFSQEAMEASKKNDGSMPLQGAKAGNKYISIGMFGGITNKNAVDNYMWGLLAAMHVYNSKFAGQTIKLKDNKEKEVEYKLQPVYFANEGIRATADKLNNVNENAWFSKGFDVGGATKSGVVDRLIANQADIIFPVAGPQINDVLEATGYKPYVIGVDTDQVTSVGASKKGNETRFITSAKKNIVSASVYALNRARSLQKAFVDGKEYTRMIKNGAISNDVKDGKTLVGEESDWSISSSRKADTKWNPERVNGLVTSAANLSVESMNYSKGKAMEIEKKLKEALRDSGDTFKKYISKSSLDKALDLIGKTMNGSEWKDLKLENDGIAGIKDYWDMLKKSTSPTNLKKEA</sequence>
<dbReference type="AlphaFoldDB" id="A0A7U3ZSZ5"/>
<dbReference type="EMBL" id="CP003021">
    <property type="protein sequence ID" value="AEM68958.1"/>
    <property type="molecule type" value="Genomic_DNA"/>
</dbReference>
<evidence type="ECO:0000259" key="6">
    <source>
        <dbReference type="Pfam" id="PF02608"/>
    </source>
</evidence>
<organism evidence="7 8">
    <name type="scientific">Mycoplasma putrefaciens (strain ATCC 15718 / NCTC 10155 / C30 KS-1 / KS-1)</name>
    <dbReference type="NCBI Taxonomy" id="743965"/>
    <lineage>
        <taxon>Bacteria</taxon>
        <taxon>Bacillati</taxon>
        <taxon>Mycoplasmatota</taxon>
        <taxon>Mollicutes</taxon>
        <taxon>Mycoplasmataceae</taxon>
        <taxon>Mycoplasma</taxon>
    </lineage>
</organism>
<protein>
    <submittedName>
        <fullName evidence="7">Lipoprotein</fullName>
    </submittedName>
</protein>
<gene>
    <name evidence="7" type="ordered locus">MPUT_0614</name>
</gene>
<dbReference type="Pfam" id="PF02608">
    <property type="entry name" value="Bmp"/>
    <property type="match status" value="1"/>
</dbReference>
<evidence type="ECO:0000313" key="8">
    <source>
        <dbReference type="Proteomes" id="UP000008907"/>
    </source>
</evidence>
<dbReference type="Proteomes" id="UP000008907">
    <property type="component" value="Chromosome"/>
</dbReference>
<dbReference type="Gene3D" id="3.40.50.2300">
    <property type="match status" value="2"/>
</dbReference>
<keyword evidence="2" id="KW-1003">Cell membrane</keyword>
<comment type="subcellular location">
    <subcellularLocation>
        <location evidence="1">Cell membrane</location>
    </subcellularLocation>
</comment>
<dbReference type="PANTHER" id="PTHR34296">
    <property type="entry name" value="TRANSCRIPTIONAL ACTIVATOR PROTEIN MED"/>
    <property type="match status" value="1"/>
</dbReference>
<evidence type="ECO:0000256" key="2">
    <source>
        <dbReference type="ARBA" id="ARBA00022475"/>
    </source>
</evidence>
<dbReference type="InterPro" id="IPR050957">
    <property type="entry name" value="BMP_lipoprotein"/>
</dbReference>
<dbReference type="RefSeq" id="WP_014035313.1">
    <property type="nucleotide sequence ID" value="NC_015946.1"/>
</dbReference>